<feature type="transmembrane region" description="Helical" evidence="5">
    <location>
        <begin position="345"/>
        <end position="368"/>
    </location>
</feature>
<evidence type="ECO:0000256" key="1">
    <source>
        <dbReference type="ARBA" id="ARBA00004141"/>
    </source>
</evidence>
<dbReference type="InterPro" id="IPR011701">
    <property type="entry name" value="MFS"/>
</dbReference>
<evidence type="ECO:0000256" key="2">
    <source>
        <dbReference type="ARBA" id="ARBA00022692"/>
    </source>
</evidence>
<keyword evidence="2 5" id="KW-0812">Transmembrane</keyword>
<accession>A0A963YPG6</accession>
<evidence type="ECO:0000256" key="5">
    <source>
        <dbReference type="SAM" id="Phobius"/>
    </source>
</evidence>
<feature type="domain" description="Major facilitator superfamily (MFS) profile" evidence="6">
    <location>
        <begin position="1"/>
        <end position="400"/>
    </location>
</feature>
<protein>
    <submittedName>
        <fullName evidence="7">MFS transporter</fullName>
    </submittedName>
</protein>
<dbReference type="InterPro" id="IPR005829">
    <property type="entry name" value="Sugar_transporter_CS"/>
</dbReference>
<evidence type="ECO:0000313" key="7">
    <source>
        <dbReference type="EMBL" id="MCB8874239.1"/>
    </source>
</evidence>
<feature type="transmembrane region" description="Helical" evidence="5">
    <location>
        <begin position="311"/>
        <end position="333"/>
    </location>
</feature>
<dbReference type="EMBL" id="JAESVB010000001">
    <property type="protein sequence ID" value="MCB8874239.1"/>
    <property type="molecule type" value="Genomic_DNA"/>
</dbReference>
<gene>
    <name evidence="7" type="ORF">ASILVAE211_03515</name>
</gene>
<evidence type="ECO:0000313" key="8">
    <source>
        <dbReference type="Proteomes" id="UP000708298"/>
    </source>
</evidence>
<evidence type="ECO:0000256" key="4">
    <source>
        <dbReference type="ARBA" id="ARBA00023136"/>
    </source>
</evidence>
<keyword evidence="3 5" id="KW-1133">Transmembrane helix</keyword>
<dbReference type="PROSITE" id="PS00216">
    <property type="entry name" value="SUGAR_TRANSPORT_1"/>
    <property type="match status" value="1"/>
</dbReference>
<feature type="transmembrane region" description="Helical" evidence="5">
    <location>
        <begin position="374"/>
        <end position="396"/>
    </location>
</feature>
<feature type="transmembrane region" description="Helical" evidence="5">
    <location>
        <begin position="287"/>
        <end position="305"/>
    </location>
</feature>
<evidence type="ECO:0000256" key="3">
    <source>
        <dbReference type="ARBA" id="ARBA00022989"/>
    </source>
</evidence>
<evidence type="ECO:0000259" key="6">
    <source>
        <dbReference type="PROSITE" id="PS50850"/>
    </source>
</evidence>
<dbReference type="Proteomes" id="UP000708298">
    <property type="component" value="Unassembled WGS sequence"/>
</dbReference>
<name>A0A963YPG6_9PROT</name>
<dbReference type="PANTHER" id="PTHR23539">
    <property type="entry name" value="MFS TRANSPORTER"/>
    <property type="match status" value="1"/>
</dbReference>
<dbReference type="PROSITE" id="PS50850">
    <property type="entry name" value="MFS"/>
    <property type="match status" value="1"/>
</dbReference>
<dbReference type="PANTHER" id="PTHR23539:SF1">
    <property type="entry name" value="MAJOR FACILITATOR SUPERFAMILY (MFS) PROFILE DOMAIN-CONTAINING PROTEIN"/>
    <property type="match status" value="1"/>
</dbReference>
<dbReference type="InterPro" id="IPR020846">
    <property type="entry name" value="MFS_dom"/>
</dbReference>
<reference evidence="7" key="1">
    <citation type="journal article" date="2021" name="Microorganisms">
        <title>Acidisoma silvae sp. nov. and Acidisomacellulosilytica sp. nov., Two Acidophilic Bacteria Isolated from Decaying Wood, Hydrolyzing Cellulose and Producing Poly-3-hydroxybutyrate.</title>
        <authorList>
            <person name="Mieszkin S."/>
            <person name="Pouder E."/>
            <person name="Uroz S."/>
            <person name="Simon-Colin C."/>
            <person name="Alain K."/>
        </authorList>
    </citation>
    <scope>NUCLEOTIDE SEQUENCE</scope>
    <source>
        <strain evidence="7">HW T2.11</strain>
    </source>
</reference>
<dbReference type="Gene3D" id="1.20.1250.20">
    <property type="entry name" value="MFS general substrate transporter like domains"/>
    <property type="match status" value="2"/>
</dbReference>
<dbReference type="SUPFAM" id="SSF103473">
    <property type="entry name" value="MFS general substrate transporter"/>
    <property type="match status" value="1"/>
</dbReference>
<organism evidence="7 8">
    <name type="scientific">Acidisoma silvae</name>
    <dbReference type="NCBI Taxonomy" id="2802396"/>
    <lineage>
        <taxon>Bacteria</taxon>
        <taxon>Pseudomonadati</taxon>
        <taxon>Pseudomonadota</taxon>
        <taxon>Alphaproteobacteria</taxon>
        <taxon>Acetobacterales</taxon>
        <taxon>Acidocellaceae</taxon>
        <taxon>Acidisoma</taxon>
    </lineage>
</organism>
<dbReference type="AlphaFoldDB" id="A0A963YPG6"/>
<feature type="transmembrane region" description="Helical" evidence="5">
    <location>
        <begin position="139"/>
        <end position="159"/>
    </location>
</feature>
<comment type="caution">
    <text evidence="7">The sequence shown here is derived from an EMBL/GenBank/DDBJ whole genome shotgun (WGS) entry which is preliminary data.</text>
</comment>
<feature type="transmembrane region" description="Helical" evidence="5">
    <location>
        <begin position="253"/>
        <end position="275"/>
    </location>
</feature>
<feature type="transmembrane region" description="Helical" evidence="5">
    <location>
        <begin position="165"/>
        <end position="184"/>
    </location>
</feature>
<dbReference type="InterPro" id="IPR036259">
    <property type="entry name" value="MFS_trans_sf"/>
</dbReference>
<feature type="transmembrane region" description="Helical" evidence="5">
    <location>
        <begin position="76"/>
        <end position="95"/>
    </location>
</feature>
<keyword evidence="8" id="KW-1185">Reference proteome</keyword>
<reference evidence="7" key="2">
    <citation type="submission" date="2021-01" db="EMBL/GenBank/DDBJ databases">
        <authorList>
            <person name="Mieszkin S."/>
            <person name="Pouder E."/>
            <person name="Alain K."/>
        </authorList>
    </citation>
    <scope>NUCLEOTIDE SEQUENCE</scope>
    <source>
        <strain evidence="7">HW T2.11</strain>
    </source>
</reference>
<sequence>MTDAAPKGSNWTGLRIFNFFSAATQTGYGPFLPVFLTQSGWSQGQVGLALSVGAIASTASQLPGGLLVDQVRQRRFLCAVSLAILGLGALLLAVWPGVVPVFSVLVLHGFATAVLAPAIAAITLNLGGQNAFGEHVGNNARYASLGNALTAAVLGVVAYHLSVRAVFLLAALMTVPAIASLLLVHPEPAAPKAVAPHPAMLHPKHRQGRLWQVFFELHMHTFAVCVTLFTLGNAAMLPLALNHLAAHHDTGEIATATTGCIIALQAVVVLFAPRLGRAAERFGRRPLLMIAFAALPMRALLLTTAPDAIPLIAIELLDGLAAAIMGVMIPLIAADLTQRTGYLNLAIGAFGLAGSLGATFSTAAAGWIADKAGLDWAFLALAMPGLLGLLIILFVLPETRPGTQPIGPAVRVG</sequence>
<dbReference type="RefSeq" id="WP_227319888.1">
    <property type="nucleotide sequence ID" value="NZ_JAESVB010000001.1"/>
</dbReference>
<feature type="transmembrane region" description="Helical" evidence="5">
    <location>
        <begin position="101"/>
        <end position="127"/>
    </location>
</feature>
<dbReference type="GO" id="GO:0022857">
    <property type="term" value="F:transmembrane transporter activity"/>
    <property type="evidence" value="ECO:0007669"/>
    <property type="project" value="InterPro"/>
</dbReference>
<keyword evidence="4 5" id="KW-0472">Membrane</keyword>
<dbReference type="Pfam" id="PF07690">
    <property type="entry name" value="MFS_1"/>
    <property type="match status" value="1"/>
</dbReference>
<proteinExistence type="predicted"/>
<dbReference type="GO" id="GO:0016020">
    <property type="term" value="C:membrane"/>
    <property type="evidence" value="ECO:0007669"/>
    <property type="project" value="UniProtKB-SubCell"/>
</dbReference>
<comment type="subcellular location">
    <subcellularLocation>
        <location evidence="1">Membrane</location>
        <topology evidence="1">Multi-pass membrane protein</topology>
    </subcellularLocation>
</comment>
<feature type="transmembrane region" description="Helical" evidence="5">
    <location>
        <begin position="219"/>
        <end position="241"/>
    </location>
</feature>